<keyword evidence="6" id="KW-0150">Chloroplast</keyword>
<keyword evidence="3 4" id="KW-0687">Ribonucleoprotein</keyword>
<feature type="region of interest" description="Disordered" evidence="5">
    <location>
        <begin position="1"/>
        <end position="45"/>
    </location>
</feature>
<dbReference type="GO" id="GO:0005840">
    <property type="term" value="C:ribosome"/>
    <property type="evidence" value="ECO:0007669"/>
    <property type="project" value="UniProtKB-KW"/>
</dbReference>
<comment type="subcellular location">
    <subcellularLocation>
        <location evidence="4">Plastid</location>
        <location evidence="4">Chloroplast</location>
    </subcellularLocation>
</comment>
<comment type="similarity">
    <text evidence="1 4">Belongs to the bacterial ribosomal protein bL34 family.</text>
</comment>
<organism evidence="6">
    <name type="scientific">Caulacanthus okamurae</name>
    <dbReference type="NCBI Taxonomy" id="152008"/>
    <lineage>
        <taxon>Eukaryota</taxon>
        <taxon>Rhodophyta</taxon>
        <taxon>Florideophyceae</taxon>
        <taxon>Rhodymeniophycidae</taxon>
        <taxon>Gigartinales</taxon>
        <taxon>Caulacanthaceae</taxon>
        <taxon>Caulacanthus</taxon>
    </lineage>
</organism>
<dbReference type="InterPro" id="IPR000271">
    <property type="entry name" value="Ribosomal_bL34"/>
</dbReference>
<evidence type="ECO:0000256" key="5">
    <source>
        <dbReference type="SAM" id="MobiDB-lite"/>
    </source>
</evidence>
<proteinExistence type="inferred from homology"/>
<dbReference type="GO" id="GO:1990904">
    <property type="term" value="C:ribonucleoprotein complex"/>
    <property type="evidence" value="ECO:0007669"/>
    <property type="project" value="UniProtKB-KW"/>
</dbReference>
<dbReference type="InterPro" id="IPR020939">
    <property type="entry name" value="Ribosomal_bL34_CS"/>
</dbReference>
<geneLocation type="chloroplast" evidence="6"/>
<name>A0A6H1UA62_9FLOR</name>
<dbReference type="PROSITE" id="PS00784">
    <property type="entry name" value="RIBOSOMAL_L34"/>
    <property type="match status" value="1"/>
</dbReference>
<dbReference type="GO" id="GO:0006412">
    <property type="term" value="P:translation"/>
    <property type="evidence" value="ECO:0007669"/>
    <property type="project" value="UniProtKB-UniRule"/>
</dbReference>
<dbReference type="GO" id="GO:0003735">
    <property type="term" value="F:structural constituent of ribosome"/>
    <property type="evidence" value="ECO:0007669"/>
    <property type="project" value="InterPro"/>
</dbReference>
<accession>A0A6H1UA62</accession>
<protein>
    <recommendedName>
        <fullName evidence="4">Large ribosomal subunit protein bL34c</fullName>
    </recommendedName>
</protein>
<dbReference type="HAMAP" id="MF_00391">
    <property type="entry name" value="Ribosomal_bL34"/>
    <property type="match status" value="1"/>
</dbReference>
<keyword evidence="6" id="KW-0934">Plastid</keyword>
<dbReference type="GeneID" id="54615544"/>
<evidence type="ECO:0000256" key="3">
    <source>
        <dbReference type="ARBA" id="ARBA00023274"/>
    </source>
</evidence>
<feature type="compositionally biased region" description="Basic residues" evidence="5">
    <location>
        <begin position="32"/>
        <end position="45"/>
    </location>
</feature>
<dbReference type="EMBL" id="MT193838">
    <property type="protein sequence ID" value="QIZ74569.1"/>
    <property type="molecule type" value="Genomic_DNA"/>
</dbReference>
<reference evidence="6" key="1">
    <citation type="submission" date="2020-03" db="EMBL/GenBank/DDBJ databases">
        <title>Complete organellar genome analysis of the invasive marine red alga Caulacanthus okamurae (Caulacanthaceae, Rhodophyta) from Moss Landing, California, USA.</title>
        <authorList>
            <person name="Hughey J.R."/>
        </authorList>
    </citation>
    <scope>NUCLEOTIDE SEQUENCE</scope>
</reference>
<dbReference type="NCBIfam" id="TIGR01030">
    <property type="entry name" value="rpmH_bact"/>
    <property type="match status" value="1"/>
</dbReference>
<gene>
    <name evidence="4 6" type="primary">rpl34</name>
</gene>
<evidence type="ECO:0000256" key="4">
    <source>
        <dbReference type="HAMAP-Rule" id="MF_00391"/>
    </source>
</evidence>
<evidence type="ECO:0000256" key="1">
    <source>
        <dbReference type="ARBA" id="ARBA00010111"/>
    </source>
</evidence>
<evidence type="ECO:0000313" key="6">
    <source>
        <dbReference type="EMBL" id="QIZ74569.1"/>
    </source>
</evidence>
<evidence type="ECO:0000256" key="2">
    <source>
        <dbReference type="ARBA" id="ARBA00022980"/>
    </source>
</evidence>
<dbReference type="RefSeq" id="YP_009773952.1">
    <property type="nucleotide sequence ID" value="NC_047434.1"/>
</dbReference>
<sequence length="45" mass="5288">MSKGTLQGSNRKKKLKSGFRIRMRSVSGKRILNSRRRKKRENISL</sequence>
<dbReference type="GO" id="GO:0009507">
    <property type="term" value="C:chloroplast"/>
    <property type="evidence" value="ECO:0007669"/>
    <property type="project" value="UniProtKB-SubCell"/>
</dbReference>
<feature type="compositionally biased region" description="Basic residues" evidence="5">
    <location>
        <begin position="10"/>
        <end position="23"/>
    </location>
</feature>
<dbReference type="Pfam" id="PF00468">
    <property type="entry name" value="Ribosomal_L34"/>
    <property type="match status" value="1"/>
</dbReference>
<dbReference type="AlphaFoldDB" id="A0A6H1UA62"/>
<dbReference type="Gene3D" id="1.10.287.3980">
    <property type="match status" value="1"/>
</dbReference>
<keyword evidence="2 4" id="KW-0689">Ribosomal protein</keyword>